<dbReference type="Pfam" id="PF21699">
    <property type="entry name" value="TM1266-like"/>
    <property type="match status" value="1"/>
</dbReference>
<dbReference type="SUPFAM" id="SSF55021">
    <property type="entry name" value="ACT-like"/>
    <property type="match status" value="1"/>
</dbReference>
<dbReference type="EMBL" id="CP009933">
    <property type="protein sequence ID" value="AKA69581.1"/>
    <property type="molecule type" value="Genomic_DNA"/>
</dbReference>
<dbReference type="InterPro" id="IPR027271">
    <property type="entry name" value="Acetolactate_synth/TF_NikR_C"/>
</dbReference>
<proteinExistence type="predicted"/>
<dbReference type="AlphaFoldDB" id="A0A0E3GR25"/>
<protein>
    <recommendedName>
        <fullName evidence="3">Iron-only hydrogenase system regulator</fullName>
    </recommendedName>
</protein>
<keyword evidence="2" id="KW-1185">Reference proteome</keyword>
<dbReference type="STRING" id="1548.CSCA_2456"/>
<evidence type="ECO:0000313" key="2">
    <source>
        <dbReference type="Proteomes" id="UP000033115"/>
    </source>
</evidence>
<organism evidence="1 2">
    <name type="scientific">Clostridium scatologenes</name>
    <dbReference type="NCBI Taxonomy" id="1548"/>
    <lineage>
        <taxon>Bacteria</taxon>
        <taxon>Bacillati</taxon>
        <taxon>Bacillota</taxon>
        <taxon>Clostridia</taxon>
        <taxon>Eubacteriales</taxon>
        <taxon>Clostridiaceae</taxon>
        <taxon>Clostridium</taxon>
    </lineage>
</organism>
<dbReference type="Proteomes" id="UP000033115">
    <property type="component" value="Chromosome"/>
</dbReference>
<name>A0A0E3GR25_CLOSL</name>
<dbReference type="RefSeq" id="WP_029162875.1">
    <property type="nucleotide sequence ID" value="NZ_CP009933.1"/>
</dbReference>
<dbReference type="HOGENOM" id="CLU_170247_1_0_9"/>
<dbReference type="InterPro" id="IPR045865">
    <property type="entry name" value="ACT-like_dom_sf"/>
</dbReference>
<accession>A0A0E3GR25</accession>
<gene>
    <name evidence="1" type="ORF">CSCA_2456</name>
</gene>
<reference evidence="1 2" key="1">
    <citation type="journal article" date="2015" name="J. Biotechnol.">
        <title>Complete genome sequence of a malodorant-producing acetogen, Clostridium scatologenes ATCC 25775(T).</title>
        <authorList>
            <person name="Zhu Z."/>
            <person name="Guo T."/>
            <person name="Zheng H."/>
            <person name="Song T."/>
            <person name="Ouyang P."/>
            <person name="Xie J."/>
        </authorList>
    </citation>
    <scope>NUCLEOTIDE SEQUENCE [LARGE SCALE GENOMIC DNA]</scope>
    <source>
        <strain evidence="1 2">ATCC 25775</strain>
    </source>
</reference>
<dbReference type="Gene3D" id="3.30.70.1150">
    <property type="entry name" value="ACT-like. Chain A, domain 2"/>
    <property type="match status" value="1"/>
</dbReference>
<evidence type="ECO:0000313" key="1">
    <source>
        <dbReference type="EMBL" id="AKA69581.1"/>
    </source>
</evidence>
<dbReference type="InterPro" id="IPR023860">
    <property type="entry name" value="FeFe-hyd_TM1266"/>
</dbReference>
<evidence type="ECO:0008006" key="3">
    <source>
        <dbReference type="Google" id="ProtNLM"/>
    </source>
</evidence>
<dbReference type="KEGG" id="csq:CSCA_2456"/>
<sequence>MQTTIMAISIDSRNVHAPEVQTLLTKYGCIIKTRLGLHEVQTESCSQVGLILLHICSDPSEVEALEKELTEIKGVNVKHMIL</sequence>